<evidence type="ECO:0000313" key="1">
    <source>
        <dbReference type="EMBL" id="AGT44852.1"/>
    </source>
</evidence>
<keyword evidence="2" id="KW-1185">Reference proteome</keyword>
<dbReference type="PATRIC" id="fig|1291379.3.peg.2350"/>
<name>S5ZQC2_9SPIR</name>
<dbReference type="KEGG" id="tped:TPE_2378"/>
<evidence type="ECO:0000313" key="2">
    <source>
        <dbReference type="Proteomes" id="UP000015620"/>
    </source>
</evidence>
<dbReference type="EMBL" id="CP004120">
    <property type="protein sequence ID" value="AGT44852.1"/>
    <property type="molecule type" value="Genomic_DNA"/>
</dbReference>
<dbReference type="HOGENOM" id="CLU_3298124_0_0_12"/>
<organism evidence="1 2">
    <name type="scientific">Treponema pedis str. T A4</name>
    <dbReference type="NCBI Taxonomy" id="1291379"/>
    <lineage>
        <taxon>Bacteria</taxon>
        <taxon>Pseudomonadati</taxon>
        <taxon>Spirochaetota</taxon>
        <taxon>Spirochaetia</taxon>
        <taxon>Spirochaetales</taxon>
        <taxon>Treponemataceae</taxon>
        <taxon>Treponema</taxon>
    </lineage>
</organism>
<sequence>MPCAYNKLYSVKGQDENNGEMLRMFNTVFHNVVQKIRVFA</sequence>
<accession>S5ZQC2</accession>
<dbReference type="STRING" id="1291379.TPE_2378"/>
<protein>
    <submittedName>
        <fullName evidence="1">Uncharacterized protein</fullName>
    </submittedName>
</protein>
<dbReference type="AlphaFoldDB" id="S5ZQC2"/>
<proteinExistence type="predicted"/>
<gene>
    <name evidence="1" type="ORF">TPE_2378</name>
</gene>
<reference evidence="1 2" key="1">
    <citation type="journal article" date="2013" name="PLoS ONE">
        <title>Genome-Wide Relatedness of Treponema pedis, from Gingiva and Necrotic Skin Lesions of Pigs, with the Human Oral Pathogen Treponema denticola.</title>
        <authorList>
            <person name="Svartstrom O."/>
            <person name="Mushtaq M."/>
            <person name="Pringle M."/>
            <person name="Segerman B."/>
        </authorList>
    </citation>
    <scope>NUCLEOTIDE SEQUENCE [LARGE SCALE GENOMIC DNA]</scope>
    <source>
        <strain evidence="1">T A4</strain>
    </source>
</reference>
<dbReference type="Proteomes" id="UP000015620">
    <property type="component" value="Chromosome"/>
</dbReference>